<dbReference type="Gene3D" id="4.10.60.10">
    <property type="entry name" value="Zinc finger, CCHC-type"/>
    <property type="match status" value="1"/>
</dbReference>
<name>A0A392VU71_9FABA</name>
<sequence>SKDKKEEQLKCFNWNKTGHFIADFPESSFKDNGKKNNFKRENFKNKIKKSLMAT</sequence>
<evidence type="ECO:0000313" key="2">
    <source>
        <dbReference type="Proteomes" id="UP000265520"/>
    </source>
</evidence>
<evidence type="ECO:0000313" key="1">
    <source>
        <dbReference type="EMBL" id="MCI90999.1"/>
    </source>
</evidence>
<protein>
    <submittedName>
        <fullName evidence="1">Uncharacterized protein</fullName>
    </submittedName>
</protein>
<proteinExistence type="predicted"/>
<comment type="caution">
    <text evidence="1">The sequence shown here is derived from an EMBL/GenBank/DDBJ whole genome shotgun (WGS) entry which is preliminary data.</text>
</comment>
<dbReference type="AlphaFoldDB" id="A0A392VU71"/>
<dbReference type="EMBL" id="LXQA011259884">
    <property type="protein sequence ID" value="MCI90999.1"/>
    <property type="molecule type" value="Genomic_DNA"/>
</dbReference>
<feature type="non-terminal residue" evidence="1">
    <location>
        <position position="1"/>
    </location>
</feature>
<accession>A0A392VU71</accession>
<organism evidence="1 2">
    <name type="scientific">Trifolium medium</name>
    <dbReference type="NCBI Taxonomy" id="97028"/>
    <lineage>
        <taxon>Eukaryota</taxon>
        <taxon>Viridiplantae</taxon>
        <taxon>Streptophyta</taxon>
        <taxon>Embryophyta</taxon>
        <taxon>Tracheophyta</taxon>
        <taxon>Spermatophyta</taxon>
        <taxon>Magnoliopsida</taxon>
        <taxon>eudicotyledons</taxon>
        <taxon>Gunneridae</taxon>
        <taxon>Pentapetalae</taxon>
        <taxon>rosids</taxon>
        <taxon>fabids</taxon>
        <taxon>Fabales</taxon>
        <taxon>Fabaceae</taxon>
        <taxon>Papilionoideae</taxon>
        <taxon>50 kb inversion clade</taxon>
        <taxon>NPAAA clade</taxon>
        <taxon>Hologalegina</taxon>
        <taxon>IRL clade</taxon>
        <taxon>Trifolieae</taxon>
        <taxon>Trifolium</taxon>
    </lineage>
</organism>
<dbReference type="Proteomes" id="UP000265520">
    <property type="component" value="Unassembled WGS sequence"/>
</dbReference>
<keyword evidence="2" id="KW-1185">Reference proteome</keyword>
<reference evidence="1 2" key="1">
    <citation type="journal article" date="2018" name="Front. Plant Sci.">
        <title>Red Clover (Trifolium pratense) and Zigzag Clover (T. medium) - A Picture of Genomic Similarities and Differences.</title>
        <authorList>
            <person name="Dluhosova J."/>
            <person name="Istvanek J."/>
            <person name="Nedelnik J."/>
            <person name="Repkova J."/>
        </authorList>
    </citation>
    <scope>NUCLEOTIDE SEQUENCE [LARGE SCALE GENOMIC DNA]</scope>
    <source>
        <strain evidence="2">cv. 10/8</strain>
        <tissue evidence="1">Leaf</tissue>
    </source>
</reference>